<dbReference type="AlphaFoldDB" id="A0A4X2KVC6"/>
<keyword evidence="7" id="KW-0496">Mitochondrion</keyword>
<dbReference type="InterPro" id="IPR009073">
    <property type="entry name" value="HscB_oligo_C"/>
</dbReference>
<dbReference type="InterPro" id="IPR004640">
    <property type="entry name" value="HscB"/>
</dbReference>
<evidence type="ECO:0000256" key="2">
    <source>
        <dbReference type="ARBA" id="ARBA00004496"/>
    </source>
</evidence>
<dbReference type="SUPFAM" id="SSF46565">
    <property type="entry name" value="Chaperone J-domain"/>
    <property type="match status" value="1"/>
</dbReference>
<comment type="similarity">
    <text evidence="4">Belongs to the HscB family.</text>
</comment>
<dbReference type="InterPro" id="IPR001623">
    <property type="entry name" value="DnaJ_domain"/>
</dbReference>
<dbReference type="STRING" id="29139.ENSVURP00010013077"/>
<dbReference type="NCBIfam" id="TIGR00714">
    <property type="entry name" value="hscB"/>
    <property type="match status" value="1"/>
</dbReference>
<accession>A0A4X2KVC6</accession>
<evidence type="ECO:0000256" key="12">
    <source>
        <dbReference type="ARBA" id="ARBA00065697"/>
    </source>
</evidence>
<dbReference type="InterPro" id="IPR036869">
    <property type="entry name" value="J_dom_sf"/>
</dbReference>
<dbReference type="Gene3D" id="1.20.1280.20">
    <property type="entry name" value="HscB, C-terminal domain"/>
    <property type="match status" value="1"/>
</dbReference>
<dbReference type="SUPFAM" id="SSF47144">
    <property type="entry name" value="HSC20 (HSCB), C-terminal oligomerisation domain"/>
    <property type="match status" value="1"/>
</dbReference>
<dbReference type="Ensembl" id="ENSVURT00010014878.1">
    <property type="protein sequence ID" value="ENSVURP00010013077.1"/>
    <property type="gene ID" value="ENSVURG00010010060.1"/>
</dbReference>
<evidence type="ECO:0000256" key="5">
    <source>
        <dbReference type="ARBA" id="ARBA00022490"/>
    </source>
</evidence>
<feature type="domain" description="J" evidence="14">
    <location>
        <begin position="68"/>
        <end position="140"/>
    </location>
</feature>
<dbReference type="GO" id="GO:0051259">
    <property type="term" value="P:protein complex oligomerization"/>
    <property type="evidence" value="ECO:0007669"/>
    <property type="project" value="InterPro"/>
</dbReference>
<evidence type="ECO:0000259" key="14">
    <source>
        <dbReference type="PROSITE" id="PS50076"/>
    </source>
</evidence>
<keyword evidence="16" id="KW-1185">Reference proteome</keyword>
<reference evidence="16" key="1">
    <citation type="submission" date="2018-12" db="EMBL/GenBank/DDBJ databases">
        <authorList>
            <person name="Yazar S."/>
        </authorList>
    </citation>
    <scope>NUCLEOTIDE SEQUENCE [LARGE SCALE GENOMIC DNA]</scope>
</reference>
<dbReference type="InterPro" id="IPR040682">
    <property type="entry name" value="HscB_4_cys"/>
</dbReference>
<keyword evidence="5" id="KW-0963">Cytoplasm</keyword>
<dbReference type="PANTHER" id="PTHR14021:SF15">
    <property type="entry name" value="IRON-SULFUR CLUSTER CO-CHAPERONE PROTEIN HSCB"/>
    <property type="match status" value="1"/>
</dbReference>
<dbReference type="GO" id="GO:0001671">
    <property type="term" value="F:ATPase activator activity"/>
    <property type="evidence" value="ECO:0007669"/>
    <property type="project" value="InterPro"/>
</dbReference>
<dbReference type="GO" id="GO:0005739">
    <property type="term" value="C:mitochondrion"/>
    <property type="evidence" value="ECO:0007669"/>
    <property type="project" value="UniProtKB-SubCell"/>
</dbReference>
<dbReference type="Proteomes" id="UP000314987">
    <property type="component" value="Unassembled WGS sequence"/>
</dbReference>
<evidence type="ECO:0000256" key="4">
    <source>
        <dbReference type="ARBA" id="ARBA00010476"/>
    </source>
</evidence>
<comment type="function">
    <text evidence="10">Acts as a co-chaperone in iron-sulfur cluster assembly in the cytoplasm. Also mediates complex formation between components of the cytosolic iron-sulfur biogenesis pathway and the CIA targeting complex composed of CIAO1, DIPK1B/FAM69B and MMS19 by binding directly to the scaffold protein ISCU and to CIAO1. This facilitates iron-sulfur cluster insertion into a number of cytoplasmic and nuclear proteins including POLD1, ELP3, DPYD and PPAT.</text>
</comment>
<dbReference type="Gene3D" id="1.10.287.110">
    <property type="entry name" value="DnaJ domain"/>
    <property type="match status" value="1"/>
</dbReference>
<dbReference type="GO" id="GO:0044571">
    <property type="term" value="P:[2Fe-2S] cluster assembly"/>
    <property type="evidence" value="ECO:0007669"/>
    <property type="project" value="InterPro"/>
</dbReference>
<evidence type="ECO:0000313" key="15">
    <source>
        <dbReference type="Ensembl" id="ENSVURP00010013077.1"/>
    </source>
</evidence>
<organism evidence="15 16">
    <name type="scientific">Vombatus ursinus</name>
    <name type="common">Common wombat</name>
    <dbReference type="NCBI Taxonomy" id="29139"/>
    <lineage>
        <taxon>Eukaryota</taxon>
        <taxon>Metazoa</taxon>
        <taxon>Chordata</taxon>
        <taxon>Craniata</taxon>
        <taxon>Vertebrata</taxon>
        <taxon>Euteleostomi</taxon>
        <taxon>Mammalia</taxon>
        <taxon>Metatheria</taxon>
        <taxon>Diprotodontia</taxon>
        <taxon>Vombatidae</taxon>
        <taxon>Vombatus</taxon>
    </lineage>
</organism>
<name>A0A4X2KVC6_VOMUR</name>
<comment type="subunit">
    <text evidence="11">Homodimer. Interacts with ISCU (cytoplasmic form); this interaction stabilizes the (Fe-S) clusters on ISCU. Interacts with the CIA complex member CIAO1 (via LYR motif).</text>
</comment>
<evidence type="ECO:0000256" key="7">
    <source>
        <dbReference type="ARBA" id="ARBA00023128"/>
    </source>
</evidence>
<evidence type="ECO:0000256" key="10">
    <source>
        <dbReference type="ARBA" id="ARBA00058496"/>
    </source>
</evidence>
<dbReference type="FunFam" id="1.20.1280.20:FF:000002">
    <property type="entry name" value="HscB mitochondrial iron-sulfur cluster co-chaperone"/>
    <property type="match status" value="1"/>
</dbReference>
<dbReference type="OMA" id="LMFIERF"/>
<evidence type="ECO:0000256" key="13">
    <source>
        <dbReference type="ARBA" id="ARBA00073563"/>
    </source>
</evidence>
<reference evidence="15" key="2">
    <citation type="submission" date="2025-08" db="UniProtKB">
        <authorList>
            <consortium name="Ensembl"/>
        </authorList>
    </citation>
    <scope>IDENTIFICATION</scope>
</reference>
<evidence type="ECO:0000256" key="3">
    <source>
        <dbReference type="ARBA" id="ARBA00005151"/>
    </source>
</evidence>
<sequence>MWRGAARTLRRVWRAPGRPCSSGRGDTTSAPRSVSNCWSCGCQGAPAGGDPLFCPSCRALQPPSPEPDFFRLMDCGQSFTVDIPNLKRRYQQLQRLVHPDNFSQKSQTERDYSEQHSTLVNEAYKTLLTPMSRGLYLLKLKGMEISEGTDTNVDLEFLGKMMEVNEKLSAARSEVETEEIQAFVRDEEKGLIEDLGHAFKQGDLQKAKELLKKMKYILNLDEKVKQKKTLS</sequence>
<gene>
    <name evidence="15" type="primary">HSCB</name>
</gene>
<dbReference type="GO" id="GO:0005829">
    <property type="term" value="C:cytosol"/>
    <property type="evidence" value="ECO:0007669"/>
    <property type="project" value="Ensembl"/>
</dbReference>
<comment type="function">
    <text evidence="9">Acts as a co-chaperone in iron-sulfur cluster assembly in mitochondria. Required for incorporation of iron-sulfur clusters into SDHB, the iron-sulfur protein subunit of succinate dehydrogenase that is involved in complex II of the mitochondrial electron transport chain. Recruited to SDHB by interaction with SDHAF1 which first binds SDHB and then recruits the iron-sulfur transfer complex formed by HSC20, HSPA9 and ISCU through direct binding to HSC20. Plays an essential role in hematopoiesis.</text>
</comment>
<comment type="pathway">
    <text evidence="3">Cofactor biosynthesis; iron-sulfur cluster biosynthesis.</text>
</comment>
<evidence type="ECO:0000256" key="6">
    <source>
        <dbReference type="ARBA" id="ARBA00022723"/>
    </source>
</evidence>
<dbReference type="PROSITE" id="PS50076">
    <property type="entry name" value="DNAJ_2"/>
    <property type="match status" value="1"/>
</dbReference>
<evidence type="ECO:0000256" key="1">
    <source>
        <dbReference type="ARBA" id="ARBA00004173"/>
    </source>
</evidence>
<dbReference type="CDD" id="cd06257">
    <property type="entry name" value="DnaJ"/>
    <property type="match status" value="1"/>
</dbReference>
<dbReference type="Pfam" id="PF07743">
    <property type="entry name" value="HSCB_C"/>
    <property type="match status" value="1"/>
</dbReference>
<evidence type="ECO:0000256" key="11">
    <source>
        <dbReference type="ARBA" id="ARBA00065241"/>
    </source>
</evidence>
<dbReference type="PANTHER" id="PTHR14021">
    <property type="entry name" value="IRON-SULFUR CLUSTER CO-CHAPERONE PROTEIN HSCB"/>
    <property type="match status" value="1"/>
</dbReference>
<dbReference type="GO" id="GO:0046872">
    <property type="term" value="F:metal ion binding"/>
    <property type="evidence" value="ECO:0007669"/>
    <property type="project" value="UniProtKB-KW"/>
</dbReference>
<comment type="subcellular location">
    <subcellularLocation>
        <location evidence="2">Cytoplasm</location>
    </subcellularLocation>
    <subcellularLocation>
        <location evidence="1">Mitochondrion</location>
    </subcellularLocation>
</comment>
<dbReference type="Pfam" id="PF18256">
    <property type="entry name" value="HscB_4_cys"/>
    <property type="match status" value="1"/>
</dbReference>
<dbReference type="FunFam" id="1.10.287.110:FF:000042">
    <property type="entry name" value="Iron-sulfur cluster co-chaperone protein HscB, mitochondrial"/>
    <property type="match status" value="1"/>
</dbReference>
<dbReference type="InterPro" id="IPR036386">
    <property type="entry name" value="HscB_C_sf"/>
</dbReference>
<keyword evidence="6" id="KW-0479">Metal-binding</keyword>
<evidence type="ECO:0000256" key="9">
    <source>
        <dbReference type="ARBA" id="ARBA00054586"/>
    </source>
</evidence>
<keyword evidence="8" id="KW-0143">Chaperone</keyword>
<evidence type="ECO:0000256" key="8">
    <source>
        <dbReference type="ARBA" id="ARBA00023186"/>
    </source>
</evidence>
<dbReference type="GO" id="GO:0051087">
    <property type="term" value="F:protein-folding chaperone binding"/>
    <property type="evidence" value="ECO:0007669"/>
    <property type="project" value="InterPro"/>
</dbReference>
<protein>
    <recommendedName>
        <fullName evidence="13">Iron-sulfur cluster co-chaperone protein HscB</fullName>
    </recommendedName>
</protein>
<proteinExistence type="inferred from homology"/>
<dbReference type="GO" id="GO:0042802">
    <property type="term" value="F:identical protein binding"/>
    <property type="evidence" value="ECO:0007669"/>
    <property type="project" value="Ensembl"/>
</dbReference>
<dbReference type="GO" id="GO:0005654">
    <property type="term" value="C:nucleoplasm"/>
    <property type="evidence" value="ECO:0007669"/>
    <property type="project" value="Ensembl"/>
</dbReference>
<evidence type="ECO:0000313" key="16">
    <source>
        <dbReference type="Proteomes" id="UP000314987"/>
    </source>
</evidence>
<dbReference type="GeneTree" id="ENSGT00390000008206"/>
<comment type="subunit">
    <text evidence="12">Interacts with ISCU and HSPA9 to form an iron-sulfur transfer complex. Interacts with SDHAF1 (via the first LYR motif); the interaction recruits the iron-sulfur transfer complex composed of HSC20, HSPA9 and ISCU and mediates the incorporation of iron-sulfur clusters into SDHB which also interacts with HSC20. Interacts with the cytoplasmic form of ISCU and with CIA complex member CIAO1 (via LYR motif).</text>
</comment>
<reference evidence="15" key="3">
    <citation type="submission" date="2025-09" db="UniProtKB">
        <authorList>
            <consortium name="Ensembl"/>
        </authorList>
    </citation>
    <scope>IDENTIFICATION</scope>
</reference>